<feature type="signal peptide" evidence="3">
    <location>
        <begin position="1"/>
        <end position="25"/>
    </location>
</feature>
<evidence type="ECO:0000256" key="2">
    <source>
        <dbReference type="PROSITE-ProRule" id="PRU00278"/>
    </source>
</evidence>
<dbReference type="InterPro" id="IPR046357">
    <property type="entry name" value="PPIase_dom_sf"/>
</dbReference>
<dbReference type="Gene3D" id="3.10.50.40">
    <property type="match status" value="2"/>
</dbReference>
<evidence type="ECO:0000313" key="5">
    <source>
        <dbReference type="EMBL" id="MBL3654850.1"/>
    </source>
</evidence>
<feature type="domain" description="PpiC" evidence="4">
    <location>
        <begin position="298"/>
        <end position="407"/>
    </location>
</feature>
<dbReference type="AlphaFoldDB" id="A0A937JZ29"/>
<evidence type="ECO:0000256" key="1">
    <source>
        <dbReference type="ARBA" id="ARBA00022729"/>
    </source>
</evidence>
<dbReference type="Gene3D" id="1.10.4030.10">
    <property type="entry name" value="Porin chaperone SurA, peptide-binding domain"/>
    <property type="match status" value="1"/>
</dbReference>
<dbReference type="InterPro" id="IPR000297">
    <property type="entry name" value="PPIase_PpiC"/>
</dbReference>
<feature type="chain" id="PRO_5037668075" evidence="3">
    <location>
        <begin position="26"/>
        <end position="465"/>
    </location>
</feature>
<evidence type="ECO:0000256" key="3">
    <source>
        <dbReference type="SAM" id="SignalP"/>
    </source>
</evidence>
<evidence type="ECO:0000313" key="6">
    <source>
        <dbReference type="Proteomes" id="UP000659388"/>
    </source>
</evidence>
<dbReference type="SUPFAM" id="SSF109998">
    <property type="entry name" value="Triger factor/SurA peptide-binding domain-like"/>
    <property type="match status" value="1"/>
</dbReference>
<sequence length="465" mass="52300">MNLKYIIRFTAVAILCVLHWSLANAQDEVEETTTSASDTEEKGMGLVADKIIAKVDNYIVLKSDLENTYMNYLANGNPATADARCRILAQLISQKLMVAKAEIDSVIVTDEEVDGNLDRRMQMILSQYGGSPEQLETYYGKTVEEIQADLRDQVKEQLVVQRMQETITSGIKVTPSEVKRFFSKMPQDSLPYFSTEVEVAQIVKIPEVGEDQLKAAKQKLNDIRRKILGGEASFEAMAKEYSKDPGSAKYGGNLGFAKRGVMAPEFEAAALKLKPGEISDPFTTQFGVHIVQLIERRGNEYNSRHILISAEPSEKDMQKGIEYLDSLRTRITQDSITFAKAAKEYSDDMYTAGNGGFFTDNNEGTRVSSEDLDPVIFFALDSMQVGNISKPIRFRTDNGKQAVRILYYKSKVRPHQANLKDDWQKIQSAALSEKKNRTLNNWFNEARGDVFISIEDDYEYCGILN</sequence>
<dbReference type="GO" id="GO:0003755">
    <property type="term" value="F:peptidyl-prolyl cis-trans isomerase activity"/>
    <property type="evidence" value="ECO:0007669"/>
    <property type="project" value="UniProtKB-KW"/>
</dbReference>
<comment type="caution">
    <text evidence="5">The sequence shown here is derived from an EMBL/GenBank/DDBJ whole genome shotgun (WGS) entry which is preliminary data.</text>
</comment>
<dbReference type="EMBL" id="JAESIY010000001">
    <property type="protein sequence ID" value="MBL3654850.1"/>
    <property type="molecule type" value="Genomic_DNA"/>
</dbReference>
<organism evidence="5 6">
    <name type="scientific">Fulvivirga sediminis</name>
    <dbReference type="NCBI Taxonomy" id="2803949"/>
    <lineage>
        <taxon>Bacteria</taxon>
        <taxon>Pseudomonadati</taxon>
        <taxon>Bacteroidota</taxon>
        <taxon>Cytophagia</taxon>
        <taxon>Cytophagales</taxon>
        <taxon>Fulvivirgaceae</taxon>
        <taxon>Fulvivirga</taxon>
    </lineage>
</organism>
<protein>
    <submittedName>
        <fullName evidence="5">Peptidylprolyl isomerase</fullName>
    </submittedName>
</protein>
<dbReference type="PANTHER" id="PTHR47637">
    <property type="entry name" value="CHAPERONE SURA"/>
    <property type="match status" value="1"/>
</dbReference>
<keyword evidence="1 3" id="KW-0732">Signal</keyword>
<dbReference type="SUPFAM" id="SSF54534">
    <property type="entry name" value="FKBP-like"/>
    <property type="match status" value="2"/>
</dbReference>
<feature type="domain" description="PpiC" evidence="4">
    <location>
        <begin position="194"/>
        <end position="295"/>
    </location>
</feature>
<dbReference type="InterPro" id="IPR027304">
    <property type="entry name" value="Trigger_fact/SurA_dom_sf"/>
</dbReference>
<gene>
    <name evidence="5" type="ORF">JL102_01810</name>
</gene>
<keyword evidence="6" id="KW-1185">Reference proteome</keyword>
<keyword evidence="2" id="KW-0697">Rotamase</keyword>
<keyword evidence="2 5" id="KW-0413">Isomerase</keyword>
<dbReference type="Proteomes" id="UP000659388">
    <property type="component" value="Unassembled WGS sequence"/>
</dbReference>
<reference evidence="5" key="1">
    <citation type="submission" date="2021-01" db="EMBL/GenBank/DDBJ databases">
        <title>Fulvivirga kasyanovii gen. nov., sp nov., a novel member of the phylum Bacteroidetes isolated from seawater in a mussel farm.</title>
        <authorList>
            <person name="Zhao L.-H."/>
            <person name="Wang Z.-J."/>
        </authorList>
    </citation>
    <scope>NUCLEOTIDE SEQUENCE</scope>
    <source>
        <strain evidence="5">2943</strain>
    </source>
</reference>
<accession>A0A937JZ29</accession>
<proteinExistence type="predicted"/>
<dbReference type="PANTHER" id="PTHR47637:SF1">
    <property type="entry name" value="CHAPERONE SURA"/>
    <property type="match status" value="1"/>
</dbReference>
<dbReference type="PROSITE" id="PS50198">
    <property type="entry name" value="PPIC_PPIASE_2"/>
    <property type="match status" value="2"/>
</dbReference>
<name>A0A937JZ29_9BACT</name>
<evidence type="ECO:0000259" key="4">
    <source>
        <dbReference type="PROSITE" id="PS50198"/>
    </source>
</evidence>
<dbReference type="RefSeq" id="WP_202241969.1">
    <property type="nucleotide sequence ID" value="NZ_JAESIY010000001.1"/>
</dbReference>
<dbReference type="InterPro" id="IPR050280">
    <property type="entry name" value="OMP_Chaperone_SurA"/>
</dbReference>
<dbReference type="Pfam" id="PF00639">
    <property type="entry name" value="Rotamase"/>
    <property type="match status" value="2"/>
</dbReference>